<evidence type="ECO:0000256" key="1">
    <source>
        <dbReference type="SAM" id="Phobius"/>
    </source>
</evidence>
<reference evidence="2 3" key="1">
    <citation type="submission" date="2020-07" db="EMBL/GenBank/DDBJ databases">
        <title>Genomic Encyclopedia of Archaeal and Bacterial Type Strains, Phase II (KMG-II): from individual species to whole genera.</title>
        <authorList>
            <person name="Goeker M."/>
        </authorList>
    </citation>
    <scope>NUCLEOTIDE SEQUENCE [LARGE SCALE GENOMIC DNA]</scope>
    <source>
        <strain evidence="2 3">DSM 21226</strain>
    </source>
</reference>
<evidence type="ECO:0000313" key="3">
    <source>
        <dbReference type="Proteomes" id="UP000518288"/>
    </source>
</evidence>
<accession>A0A7Y9R1P5</accession>
<proteinExistence type="predicted"/>
<dbReference type="PANTHER" id="PTHR38598:SF1">
    <property type="entry name" value="INNER MEMBRANE PROTEIN YJCH"/>
    <property type="match status" value="1"/>
</dbReference>
<dbReference type="GO" id="GO:0005886">
    <property type="term" value="C:plasma membrane"/>
    <property type="evidence" value="ECO:0007669"/>
    <property type="project" value="TreeGrafter"/>
</dbReference>
<dbReference type="Pfam" id="PF04341">
    <property type="entry name" value="DUF485"/>
    <property type="match status" value="1"/>
</dbReference>
<dbReference type="EMBL" id="JACCFH010000001">
    <property type="protein sequence ID" value="NYG33332.1"/>
    <property type="molecule type" value="Genomic_DNA"/>
</dbReference>
<dbReference type="InterPro" id="IPR052959">
    <property type="entry name" value="Inner_membrane_assoc"/>
</dbReference>
<feature type="transmembrane region" description="Helical" evidence="1">
    <location>
        <begin position="24"/>
        <end position="46"/>
    </location>
</feature>
<keyword evidence="1" id="KW-1133">Transmembrane helix</keyword>
<keyword evidence="3" id="KW-1185">Reference proteome</keyword>
<evidence type="ECO:0000313" key="2">
    <source>
        <dbReference type="EMBL" id="NYG33332.1"/>
    </source>
</evidence>
<name>A0A7Y9R1P5_9BURK</name>
<comment type="caution">
    <text evidence="2">The sequence shown here is derived from an EMBL/GenBank/DDBJ whole genome shotgun (WGS) entry which is preliminary data.</text>
</comment>
<feature type="transmembrane region" description="Helical" evidence="1">
    <location>
        <begin position="61"/>
        <end position="84"/>
    </location>
</feature>
<dbReference type="AlphaFoldDB" id="A0A7Y9R1P5"/>
<gene>
    <name evidence="2" type="ORF">BDD16_002318</name>
</gene>
<dbReference type="Proteomes" id="UP000518288">
    <property type="component" value="Unassembled WGS sequence"/>
</dbReference>
<keyword evidence="1" id="KW-0812">Transmembrane</keyword>
<sequence length="110" mass="12275">MSSDVYDRIKKNPKFGELVRKRSGYAWMLSASVLVLFYGFILLVAFNPSVMAQRLGGDTSLITLGPVIILSMFVLFWVLTALYVRRANGEFDNLTRALIDEATAPRGGKK</sequence>
<dbReference type="PANTHER" id="PTHR38598">
    <property type="entry name" value="INNER MEMBRANE PROTEIN YJCH"/>
    <property type="match status" value="1"/>
</dbReference>
<dbReference type="InterPro" id="IPR007436">
    <property type="entry name" value="DUF485"/>
</dbReference>
<protein>
    <submittedName>
        <fullName evidence="2">Cation/acetate symporter</fullName>
    </submittedName>
</protein>
<dbReference type="RefSeq" id="WP_179634109.1">
    <property type="nucleotide sequence ID" value="NZ_JACCFH010000001.1"/>
</dbReference>
<organism evidence="2 3">
    <name type="scientific">Sphaerotilus montanus</name>
    <dbReference type="NCBI Taxonomy" id="522889"/>
    <lineage>
        <taxon>Bacteria</taxon>
        <taxon>Pseudomonadati</taxon>
        <taxon>Pseudomonadota</taxon>
        <taxon>Betaproteobacteria</taxon>
        <taxon>Burkholderiales</taxon>
        <taxon>Sphaerotilaceae</taxon>
        <taxon>Sphaerotilus</taxon>
    </lineage>
</organism>
<keyword evidence="1" id="KW-0472">Membrane</keyword>